<proteinExistence type="predicted"/>
<dbReference type="AlphaFoldDB" id="A0A073ITQ5"/>
<keyword evidence="4" id="KW-0201">Cytochrome c-type biogenesis</keyword>
<feature type="domain" description="Thioredoxin" evidence="10">
    <location>
        <begin position="451"/>
        <end position="591"/>
    </location>
</feature>
<evidence type="ECO:0000256" key="7">
    <source>
        <dbReference type="ARBA" id="ARBA00023284"/>
    </source>
</evidence>
<evidence type="ECO:0000259" key="10">
    <source>
        <dbReference type="PROSITE" id="PS51352"/>
    </source>
</evidence>
<feature type="transmembrane region" description="Helical" evidence="8">
    <location>
        <begin position="433"/>
        <end position="453"/>
    </location>
</feature>
<dbReference type="GO" id="GO:0015035">
    <property type="term" value="F:protein-disulfide reductase activity"/>
    <property type="evidence" value="ECO:0007669"/>
    <property type="project" value="TreeGrafter"/>
</dbReference>
<dbReference type="Proteomes" id="UP000027746">
    <property type="component" value="Unassembled WGS sequence"/>
</dbReference>
<evidence type="ECO:0000256" key="1">
    <source>
        <dbReference type="ARBA" id="ARBA00004651"/>
    </source>
</evidence>
<evidence type="ECO:0000256" key="3">
    <source>
        <dbReference type="ARBA" id="ARBA00022692"/>
    </source>
</evidence>
<keyword evidence="12" id="KW-1185">Reference proteome</keyword>
<comment type="caution">
    <text evidence="11">The sequence shown here is derived from an EMBL/GenBank/DDBJ whole genome shotgun (WGS) entry which is preliminary data.</text>
</comment>
<dbReference type="Pfam" id="PF11412">
    <property type="entry name" value="DsbD_N"/>
    <property type="match status" value="1"/>
</dbReference>
<dbReference type="PROSITE" id="PS51352">
    <property type="entry name" value="THIOREDOXIN_2"/>
    <property type="match status" value="1"/>
</dbReference>
<dbReference type="GO" id="GO:0005886">
    <property type="term" value="C:plasma membrane"/>
    <property type="evidence" value="ECO:0007669"/>
    <property type="project" value="UniProtKB-SubCell"/>
</dbReference>
<evidence type="ECO:0000313" key="12">
    <source>
        <dbReference type="Proteomes" id="UP000027746"/>
    </source>
</evidence>
<keyword evidence="9" id="KW-0732">Signal</keyword>
<evidence type="ECO:0000313" key="11">
    <source>
        <dbReference type="EMBL" id="KEJ93713.1"/>
    </source>
</evidence>
<evidence type="ECO:0000256" key="4">
    <source>
        <dbReference type="ARBA" id="ARBA00022748"/>
    </source>
</evidence>
<feature type="transmembrane region" description="Helical" evidence="8">
    <location>
        <begin position="178"/>
        <end position="208"/>
    </location>
</feature>
<keyword evidence="2" id="KW-1003">Cell membrane</keyword>
<keyword evidence="7" id="KW-0676">Redox-active center</keyword>
<evidence type="ECO:0000256" key="2">
    <source>
        <dbReference type="ARBA" id="ARBA00022475"/>
    </source>
</evidence>
<dbReference type="SUPFAM" id="SSF52833">
    <property type="entry name" value="Thioredoxin-like"/>
    <property type="match status" value="1"/>
</dbReference>
<dbReference type="InterPro" id="IPR003834">
    <property type="entry name" value="Cyt_c_assmbl_TM_dom"/>
</dbReference>
<dbReference type="Pfam" id="PF13899">
    <property type="entry name" value="Thioredoxin_7"/>
    <property type="match status" value="1"/>
</dbReference>
<evidence type="ECO:0000256" key="8">
    <source>
        <dbReference type="SAM" id="Phobius"/>
    </source>
</evidence>
<dbReference type="InterPro" id="IPR028250">
    <property type="entry name" value="DsbDN"/>
</dbReference>
<gene>
    <name evidence="11" type="ORF">SUH3_16190</name>
</gene>
<evidence type="ECO:0000256" key="9">
    <source>
        <dbReference type="SAM" id="SignalP"/>
    </source>
</evidence>
<dbReference type="Gene3D" id="3.40.30.10">
    <property type="entry name" value="Glutaredoxin"/>
    <property type="match status" value="1"/>
</dbReference>
<feature type="transmembrane region" description="Helical" evidence="8">
    <location>
        <begin position="300"/>
        <end position="329"/>
    </location>
</feature>
<evidence type="ECO:0000256" key="6">
    <source>
        <dbReference type="ARBA" id="ARBA00023136"/>
    </source>
</evidence>
<dbReference type="InterPro" id="IPR036929">
    <property type="entry name" value="DsbDN_sf"/>
</dbReference>
<organism evidence="11 12">
    <name type="scientific">Pseudosulfitobacter pseudonitzschiae</name>
    <dbReference type="NCBI Taxonomy" id="1402135"/>
    <lineage>
        <taxon>Bacteria</taxon>
        <taxon>Pseudomonadati</taxon>
        <taxon>Pseudomonadota</taxon>
        <taxon>Alphaproteobacteria</taxon>
        <taxon>Rhodobacterales</taxon>
        <taxon>Roseobacteraceae</taxon>
        <taxon>Pseudosulfitobacter</taxon>
    </lineage>
</organism>
<keyword evidence="5 8" id="KW-1133">Transmembrane helix</keyword>
<reference evidence="11 12" key="1">
    <citation type="submission" date="2014-01" db="EMBL/GenBank/DDBJ databases">
        <title>Sulfitobacter sp. H3 (MCCC 1A00686) Genome Sequencing.</title>
        <authorList>
            <person name="Lai Q."/>
            <person name="Hong Z."/>
        </authorList>
    </citation>
    <scope>NUCLEOTIDE SEQUENCE [LARGE SCALE GENOMIC DNA]</scope>
    <source>
        <strain evidence="11 12">H3</strain>
    </source>
</reference>
<keyword evidence="3 8" id="KW-0812">Transmembrane</keyword>
<feature type="signal peptide" evidence="9">
    <location>
        <begin position="1"/>
        <end position="30"/>
    </location>
</feature>
<dbReference type="InterPro" id="IPR036249">
    <property type="entry name" value="Thioredoxin-like_sf"/>
</dbReference>
<dbReference type="NCBIfam" id="NF001419">
    <property type="entry name" value="PRK00293.1"/>
    <property type="match status" value="1"/>
</dbReference>
<dbReference type="SUPFAM" id="SSF74863">
    <property type="entry name" value="Thiol:disulfide interchange protein DsbD, N-terminal domain (DsbD-alpha)"/>
    <property type="match status" value="1"/>
</dbReference>
<feature type="transmembrane region" description="Helical" evidence="8">
    <location>
        <begin position="257"/>
        <end position="279"/>
    </location>
</feature>
<dbReference type="GO" id="GO:0045454">
    <property type="term" value="P:cell redox homeostasis"/>
    <property type="evidence" value="ECO:0007669"/>
    <property type="project" value="TreeGrafter"/>
</dbReference>
<feature type="chain" id="PRO_5001690005" evidence="9">
    <location>
        <begin position="31"/>
        <end position="591"/>
    </location>
</feature>
<feature type="transmembrane region" description="Helical" evidence="8">
    <location>
        <begin position="400"/>
        <end position="421"/>
    </location>
</feature>
<dbReference type="GO" id="GO:0017004">
    <property type="term" value="P:cytochrome complex assembly"/>
    <property type="evidence" value="ECO:0007669"/>
    <property type="project" value="UniProtKB-KW"/>
</dbReference>
<dbReference type="PANTHER" id="PTHR32234">
    <property type="entry name" value="THIOL:DISULFIDE INTERCHANGE PROTEIN DSBD"/>
    <property type="match status" value="1"/>
</dbReference>
<dbReference type="InterPro" id="IPR013766">
    <property type="entry name" value="Thioredoxin_domain"/>
</dbReference>
<accession>A0A073ITQ5</accession>
<dbReference type="EMBL" id="JAMD01000031">
    <property type="protein sequence ID" value="KEJ93713.1"/>
    <property type="molecule type" value="Genomic_DNA"/>
</dbReference>
<dbReference type="PROSITE" id="PS00194">
    <property type="entry name" value="THIOREDOXIN_1"/>
    <property type="match status" value="1"/>
</dbReference>
<sequence length="591" mass="60657">MTLILFRATQSALIALLAVVIALMSASPMAAQSSIFSSDRPLPAQEAFALSVSEQPDGTRILSWEIAEGYYLYRDKLGAQSESGTPIPLQTPAGASMDDPTFGSVEIYSSSAQAVMGPVDGPVTVTWQGCQNGGICYPPVSETLAAVEGTSTAPVSDGVALAQDNGMIEGLHARGGTLMVLAGFLGFGLLLAFTPCVFPMFPILAGILTGQGRDLTVRRGAALSGVYVLAMASAFGLLGVAAAWSGQNLQIVLQSPAAVYGVAAIFVVLALSMFGLFEVQLPAAWTRRLSSAGASRGGTFGGAATLGFTSALIVGPCVTAPLAGALLYIAGTGDVTLGAGALFALGLGQGIPLMIAGTLGTQVLPRAGGWMDGVKRLFGLIFLGMAIWLIGRLMPGPVILALWATLLIGAGVFAGAMDLLPKEADMGRRGVKTLAVLSMLTGAIMAVGAALGGNDPLRPLAVLQNGIAGPTNEQIAFHTVTTPDALDAALAGEPDAPALVYVTADWCVTCRVIERDVWSDASVQAALADVNLIAVDVTDFGEDGQRMLDRLAAVGPPTMVFLDRNRVERSGTRIVGDTGPRAVQAAVEAVR</sequence>
<feature type="transmembrane region" description="Helical" evidence="8">
    <location>
        <begin position="220"/>
        <end position="245"/>
    </location>
</feature>
<dbReference type="InterPro" id="IPR017937">
    <property type="entry name" value="Thioredoxin_CS"/>
</dbReference>
<protein>
    <submittedName>
        <fullName evidence="11">Cytochrome C biogenesis protein</fullName>
    </submittedName>
</protein>
<dbReference type="RefSeq" id="WP_224769647.1">
    <property type="nucleotide sequence ID" value="NZ_JAMD01000031.1"/>
</dbReference>
<comment type="subcellular location">
    <subcellularLocation>
        <location evidence="1">Cell membrane</location>
        <topology evidence="1">Multi-pass membrane protein</topology>
    </subcellularLocation>
</comment>
<name>A0A073ITQ5_9RHOB</name>
<dbReference type="PANTHER" id="PTHR32234:SF0">
    <property type="entry name" value="THIOL:DISULFIDE INTERCHANGE PROTEIN DSBD"/>
    <property type="match status" value="1"/>
</dbReference>
<evidence type="ECO:0000256" key="5">
    <source>
        <dbReference type="ARBA" id="ARBA00022989"/>
    </source>
</evidence>
<feature type="transmembrane region" description="Helical" evidence="8">
    <location>
        <begin position="377"/>
        <end position="394"/>
    </location>
</feature>
<keyword evidence="6 8" id="KW-0472">Membrane</keyword>
<dbReference type="Gene3D" id="2.60.40.1250">
    <property type="entry name" value="Thiol:disulfide interchange protein DsbD, N-terminal domain"/>
    <property type="match status" value="1"/>
</dbReference>
<feature type="transmembrane region" description="Helical" evidence="8">
    <location>
        <begin position="335"/>
        <end position="356"/>
    </location>
</feature>
<dbReference type="Pfam" id="PF02683">
    <property type="entry name" value="DsbD_TM"/>
    <property type="match status" value="1"/>
</dbReference>